<evidence type="ECO:0000313" key="2">
    <source>
        <dbReference type="EMBL" id="QHA05958.1"/>
    </source>
</evidence>
<dbReference type="EMBL" id="CP047020">
    <property type="protein sequence ID" value="QHA05958.1"/>
    <property type="molecule type" value="Genomic_DNA"/>
</dbReference>
<organism evidence="2 3">
    <name type="scientific">Streptomyces broussonetiae</name>
    <dbReference type="NCBI Taxonomy" id="2686304"/>
    <lineage>
        <taxon>Bacteria</taxon>
        <taxon>Bacillati</taxon>
        <taxon>Actinomycetota</taxon>
        <taxon>Actinomycetes</taxon>
        <taxon>Kitasatosporales</taxon>
        <taxon>Streptomycetaceae</taxon>
        <taxon>Streptomyces</taxon>
    </lineage>
</organism>
<keyword evidence="3" id="KW-1185">Reference proteome</keyword>
<dbReference type="AlphaFoldDB" id="A0A6I6MYN9"/>
<gene>
    <name evidence="2" type="ORF">GQF42_24085</name>
</gene>
<evidence type="ECO:0000256" key="1">
    <source>
        <dbReference type="SAM" id="MobiDB-lite"/>
    </source>
</evidence>
<dbReference type="KEGG" id="sbro:GQF42_24085"/>
<reference evidence="2 3" key="1">
    <citation type="submission" date="2019-12" db="EMBL/GenBank/DDBJ databases">
        <title>Streptomyces sp. strain T44 isolated from rhizosphere soil of Broussonetia papyrifera.</title>
        <authorList>
            <person name="Mo P."/>
        </authorList>
    </citation>
    <scope>NUCLEOTIDE SEQUENCE [LARGE SCALE GENOMIC DNA]</scope>
    <source>
        <strain evidence="2 3">T44</strain>
    </source>
</reference>
<sequence>MRSSLGSFVSAQSNERPNSTTLLPHGETWDVGRPRPAPAQPTPDHAGKCPASQP</sequence>
<feature type="region of interest" description="Disordered" evidence="1">
    <location>
        <begin position="1"/>
        <end position="54"/>
    </location>
</feature>
<evidence type="ECO:0000313" key="3">
    <source>
        <dbReference type="Proteomes" id="UP000436138"/>
    </source>
</evidence>
<feature type="compositionally biased region" description="Polar residues" evidence="1">
    <location>
        <begin position="1"/>
        <end position="22"/>
    </location>
</feature>
<accession>A0A6I6MYN9</accession>
<protein>
    <submittedName>
        <fullName evidence="2">Uncharacterized protein</fullName>
    </submittedName>
</protein>
<dbReference type="Proteomes" id="UP000436138">
    <property type="component" value="Chromosome"/>
</dbReference>
<proteinExistence type="predicted"/>
<name>A0A6I6MYN9_9ACTN</name>